<name>A0ABN9WZV7_9DINO</name>
<dbReference type="Proteomes" id="UP001189429">
    <property type="component" value="Unassembled WGS sequence"/>
</dbReference>
<accession>A0ABN9WZV7</accession>
<comment type="caution">
    <text evidence="2">The sequence shown here is derived from an EMBL/GenBank/DDBJ whole genome shotgun (WGS) entry which is preliminary data.</text>
</comment>
<gene>
    <name evidence="2" type="ORF">PCOR1329_LOCUS70913</name>
</gene>
<evidence type="ECO:0000256" key="1">
    <source>
        <dbReference type="SAM" id="Phobius"/>
    </source>
</evidence>
<sequence>MKSSTRKPLCWAVLRAQRNGRLFLNQKPVRMTWRDAANELLRQYEECISLNADKRKKKGELVRFMDHCIRMAFCSVAAGWVLAHYYLPPLRRVSFAMGFGS</sequence>
<evidence type="ECO:0000313" key="2">
    <source>
        <dbReference type="EMBL" id="CAK0890811.1"/>
    </source>
</evidence>
<evidence type="ECO:0000313" key="3">
    <source>
        <dbReference type="Proteomes" id="UP001189429"/>
    </source>
</evidence>
<keyword evidence="1" id="KW-0812">Transmembrane</keyword>
<keyword evidence="1" id="KW-0472">Membrane</keyword>
<keyword evidence="3" id="KW-1185">Reference proteome</keyword>
<keyword evidence="1" id="KW-1133">Transmembrane helix</keyword>
<protein>
    <submittedName>
        <fullName evidence="2">Uncharacterized protein</fullName>
    </submittedName>
</protein>
<organism evidence="2 3">
    <name type="scientific">Prorocentrum cordatum</name>
    <dbReference type="NCBI Taxonomy" id="2364126"/>
    <lineage>
        <taxon>Eukaryota</taxon>
        <taxon>Sar</taxon>
        <taxon>Alveolata</taxon>
        <taxon>Dinophyceae</taxon>
        <taxon>Prorocentrales</taxon>
        <taxon>Prorocentraceae</taxon>
        <taxon>Prorocentrum</taxon>
    </lineage>
</organism>
<dbReference type="EMBL" id="CAUYUJ010019392">
    <property type="protein sequence ID" value="CAK0890811.1"/>
    <property type="molecule type" value="Genomic_DNA"/>
</dbReference>
<reference evidence="2" key="1">
    <citation type="submission" date="2023-10" db="EMBL/GenBank/DDBJ databases">
        <authorList>
            <person name="Chen Y."/>
            <person name="Shah S."/>
            <person name="Dougan E. K."/>
            <person name="Thang M."/>
            <person name="Chan C."/>
        </authorList>
    </citation>
    <scope>NUCLEOTIDE SEQUENCE [LARGE SCALE GENOMIC DNA]</scope>
</reference>
<proteinExistence type="predicted"/>
<feature type="transmembrane region" description="Helical" evidence="1">
    <location>
        <begin position="64"/>
        <end position="87"/>
    </location>
</feature>